<sequence length="370" mass="42353">MNCLCWRLEHTTIGPHPTTPNLILEDEKVVSQMRRIGSEQGFTVLVSNIHLTARGECEEYDEYEEWEIADFHPMLDVHEETWSLPLVTRLDGVELTRKVTITRDHLVQEEWFGGEEGREESYGVNVYNHHYDSSVMVVVPDERLTAFRTAPGFDGTHDMGHIVQIMITECRNDPGNMNLSNELYALLSAVDNMADVPRQALPKRKNAEVKSLPRFSDQTLGLVVQGALFLRSVTLFDGIINHIQDCVRVEMYTNYGKLFTPEMLLKFAPSLNGLMSRHQTITDKIKAQDRFREGFLYANNGAKHARDVLNEWSGQLIKQYLAATEPKDSSDGSTMLLFSLQRPRDEFFDLIIPWTKQWIHLSALCAYLSC</sequence>
<evidence type="ECO:0000313" key="2">
    <source>
        <dbReference type="Proteomes" id="UP000799538"/>
    </source>
</evidence>
<protein>
    <submittedName>
        <fullName evidence="1">Uncharacterized protein</fullName>
    </submittedName>
</protein>
<reference evidence="2" key="1">
    <citation type="journal article" date="2020" name="Stud. Mycol.">
        <title>101 Dothideomycetes genomes: A test case for predicting lifestyles and emergence of pathogens.</title>
        <authorList>
            <person name="Haridas S."/>
            <person name="Albert R."/>
            <person name="Binder M."/>
            <person name="Bloem J."/>
            <person name="LaButti K."/>
            <person name="Salamov A."/>
            <person name="Andreopoulos B."/>
            <person name="Baker S."/>
            <person name="Barry K."/>
            <person name="Bills G."/>
            <person name="Bluhm B."/>
            <person name="Cannon C."/>
            <person name="Castanera R."/>
            <person name="Culley D."/>
            <person name="Daum C."/>
            <person name="Ezra D."/>
            <person name="Gonzalez J."/>
            <person name="Henrissat B."/>
            <person name="Kuo A."/>
            <person name="Liang C."/>
            <person name="Lipzen A."/>
            <person name="Lutzoni F."/>
            <person name="Magnuson J."/>
            <person name="Mondo S."/>
            <person name="Nolan M."/>
            <person name="Ohm R."/>
            <person name="Pangilinan J."/>
            <person name="Park H.-J."/>
            <person name="Ramirez L."/>
            <person name="Alfaro M."/>
            <person name="Sun H."/>
            <person name="Tritt A."/>
            <person name="Yoshinaga Y."/>
            <person name="Zwiers L.-H."/>
            <person name="Turgeon B."/>
            <person name="Goodwin S."/>
            <person name="Spatafora J."/>
            <person name="Crous P."/>
            <person name="Grigoriev I."/>
        </authorList>
    </citation>
    <scope>NUCLEOTIDE SEQUENCE [LARGE SCALE GENOMIC DNA]</scope>
    <source>
        <strain evidence="2">CECT 20119</strain>
    </source>
</reference>
<dbReference type="AlphaFoldDB" id="A0A6A6GHJ2"/>
<dbReference type="EMBL" id="ML992504">
    <property type="protein sequence ID" value="KAF2225176.1"/>
    <property type="molecule type" value="Genomic_DNA"/>
</dbReference>
<name>A0A6A6GHJ2_9PEZI</name>
<accession>A0A6A6GHJ2</accession>
<dbReference type="Proteomes" id="UP000799538">
    <property type="component" value="Unassembled WGS sequence"/>
</dbReference>
<gene>
    <name evidence="1" type="ORF">BDZ85DRAFT_89559</name>
</gene>
<evidence type="ECO:0000313" key="1">
    <source>
        <dbReference type="EMBL" id="KAF2225176.1"/>
    </source>
</evidence>
<keyword evidence="2" id="KW-1185">Reference proteome</keyword>
<organism evidence="1 2">
    <name type="scientific">Elsinoe ampelina</name>
    <dbReference type="NCBI Taxonomy" id="302913"/>
    <lineage>
        <taxon>Eukaryota</taxon>
        <taxon>Fungi</taxon>
        <taxon>Dikarya</taxon>
        <taxon>Ascomycota</taxon>
        <taxon>Pezizomycotina</taxon>
        <taxon>Dothideomycetes</taxon>
        <taxon>Dothideomycetidae</taxon>
        <taxon>Myriangiales</taxon>
        <taxon>Elsinoaceae</taxon>
        <taxon>Elsinoe</taxon>
    </lineage>
</organism>
<proteinExistence type="predicted"/>